<dbReference type="EMBL" id="JAENHK010000007">
    <property type="protein sequence ID" value="MBK1895628.1"/>
    <property type="molecule type" value="Genomic_DNA"/>
</dbReference>
<proteinExistence type="predicted"/>
<name>A0ABS1FT70_9FLAO</name>
<sequence>MLTSVTLALAGEIETFGGTVESSPTKNNPYHSTLSGITFQQAEQLFNPNIKKPTK</sequence>
<organism evidence="1 2">
    <name type="scientific">Chryseobacterium paridis</name>
    <dbReference type="NCBI Taxonomy" id="2800328"/>
    <lineage>
        <taxon>Bacteria</taxon>
        <taxon>Pseudomonadati</taxon>
        <taxon>Bacteroidota</taxon>
        <taxon>Flavobacteriia</taxon>
        <taxon>Flavobacteriales</taxon>
        <taxon>Weeksellaceae</taxon>
        <taxon>Chryseobacterium group</taxon>
        <taxon>Chryseobacterium</taxon>
    </lineage>
</organism>
<comment type="caution">
    <text evidence="1">The sequence shown here is derived from an EMBL/GenBank/DDBJ whole genome shotgun (WGS) entry which is preliminary data.</text>
</comment>
<dbReference type="RefSeq" id="WP_200244750.1">
    <property type="nucleotide sequence ID" value="NZ_JAENHK010000007.1"/>
</dbReference>
<protein>
    <submittedName>
        <fullName evidence="1">Uncharacterized protein</fullName>
    </submittedName>
</protein>
<evidence type="ECO:0000313" key="1">
    <source>
        <dbReference type="EMBL" id="MBK1895628.1"/>
    </source>
</evidence>
<keyword evidence="2" id="KW-1185">Reference proteome</keyword>
<evidence type="ECO:0000313" key="2">
    <source>
        <dbReference type="Proteomes" id="UP000628669"/>
    </source>
</evidence>
<accession>A0ABS1FT70</accession>
<gene>
    <name evidence="1" type="ORF">JHL15_07710</name>
</gene>
<dbReference type="Proteomes" id="UP000628669">
    <property type="component" value="Unassembled WGS sequence"/>
</dbReference>
<reference evidence="2" key="1">
    <citation type="submission" date="2021-01" db="EMBL/GenBank/DDBJ databases">
        <title>Genome public.</title>
        <authorList>
            <person name="Liu C."/>
            <person name="Sun Q."/>
        </authorList>
    </citation>
    <scope>NUCLEOTIDE SEQUENCE [LARGE SCALE GENOMIC DNA]</scope>
    <source>
        <strain evidence="2">YIM B02567</strain>
    </source>
</reference>